<feature type="domain" description="ABC transporter" evidence="5">
    <location>
        <begin position="2"/>
        <end position="221"/>
    </location>
</feature>
<dbReference type="InterPro" id="IPR027417">
    <property type="entry name" value="P-loop_NTPase"/>
</dbReference>
<dbReference type="InterPro" id="IPR003439">
    <property type="entry name" value="ABC_transporter-like_ATP-bd"/>
</dbReference>
<comment type="similarity">
    <text evidence="1">Belongs to the ABC transporter superfamily.</text>
</comment>
<dbReference type="Proteomes" id="UP001203058">
    <property type="component" value="Unassembled WGS sequence"/>
</dbReference>
<keyword evidence="2" id="KW-0813">Transport</keyword>
<reference evidence="6 7" key="1">
    <citation type="submission" date="2022-03" db="EMBL/GenBank/DDBJ databases">
        <authorList>
            <person name="Jo J.-H."/>
            <person name="Im W.-T."/>
        </authorList>
    </citation>
    <scope>NUCLEOTIDE SEQUENCE [LARGE SCALE GENOMIC DNA]</scope>
    <source>
        <strain evidence="6 7">SM33</strain>
    </source>
</reference>
<evidence type="ECO:0000256" key="1">
    <source>
        <dbReference type="ARBA" id="ARBA00005417"/>
    </source>
</evidence>
<dbReference type="GO" id="GO:0005524">
    <property type="term" value="F:ATP binding"/>
    <property type="evidence" value="ECO:0007669"/>
    <property type="project" value="UniProtKB-KW"/>
</dbReference>
<evidence type="ECO:0000256" key="3">
    <source>
        <dbReference type="ARBA" id="ARBA00022741"/>
    </source>
</evidence>
<keyword evidence="4 6" id="KW-0067">ATP-binding</keyword>
<dbReference type="PROSITE" id="PS50893">
    <property type="entry name" value="ABC_TRANSPORTER_2"/>
    <property type="match status" value="1"/>
</dbReference>
<dbReference type="InterPro" id="IPR050683">
    <property type="entry name" value="Bact_Polysacc_Export_ATP-bd"/>
</dbReference>
<evidence type="ECO:0000256" key="2">
    <source>
        <dbReference type="ARBA" id="ARBA00022448"/>
    </source>
</evidence>
<accession>A0ABS9VRI4</accession>
<gene>
    <name evidence="6" type="ORF">LZ016_13625</name>
</gene>
<evidence type="ECO:0000259" key="5">
    <source>
        <dbReference type="PROSITE" id="PS50893"/>
    </source>
</evidence>
<dbReference type="InterPro" id="IPR003593">
    <property type="entry name" value="AAA+_ATPase"/>
</dbReference>
<dbReference type="Pfam" id="PF00005">
    <property type="entry name" value="ABC_tran"/>
    <property type="match status" value="1"/>
</dbReference>
<keyword evidence="3" id="KW-0547">Nucleotide-binding</keyword>
<proteinExistence type="inferred from homology"/>
<evidence type="ECO:0000313" key="7">
    <source>
        <dbReference type="Proteomes" id="UP001203058"/>
    </source>
</evidence>
<dbReference type="PANTHER" id="PTHR46743">
    <property type="entry name" value="TEICHOIC ACIDS EXPORT ATP-BINDING PROTEIN TAGH"/>
    <property type="match status" value="1"/>
</dbReference>
<dbReference type="Gene3D" id="3.40.50.300">
    <property type="entry name" value="P-loop containing nucleotide triphosphate hydrolases"/>
    <property type="match status" value="1"/>
</dbReference>
<sequence length="223" mass="24769">MIRLSNINKFYKTRCGPVQVLNDVSLTVRPGEHVGIVGRNGAGKSTLIRIMSGAELPSNGRVERGMSVSWPLAFGGAFQGSLTGLDNLRFICRVYGVDPEDKVDFVQDFSELGIYLNEPVKSYSTGMRARLAFAISMVIEFDCFLIDEIVAVGDARFHERCLIELFEKRKDRAKIIVSHNPKYIKKHCTRAAVLMNGKLHHHDDIDQALALYSEAPAPAMQAA</sequence>
<organism evidence="6 7">
    <name type="scientific">Sphingomonas telluris</name>
    <dbReference type="NCBI Taxonomy" id="2907998"/>
    <lineage>
        <taxon>Bacteria</taxon>
        <taxon>Pseudomonadati</taxon>
        <taxon>Pseudomonadota</taxon>
        <taxon>Alphaproteobacteria</taxon>
        <taxon>Sphingomonadales</taxon>
        <taxon>Sphingomonadaceae</taxon>
        <taxon>Sphingomonas</taxon>
    </lineage>
</organism>
<dbReference type="CDD" id="cd03220">
    <property type="entry name" value="ABC_KpsT_Wzt"/>
    <property type="match status" value="1"/>
</dbReference>
<dbReference type="EMBL" id="JAKZHW010000002">
    <property type="protein sequence ID" value="MCH8617132.1"/>
    <property type="molecule type" value="Genomic_DNA"/>
</dbReference>
<keyword evidence="7" id="KW-1185">Reference proteome</keyword>
<comment type="caution">
    <text evidence="6">The sequence shown here is derived from an EMBL/GenBank/DDBJ whole genome shotgun (WGS) entry which is preliminary data.</text>
</comment>
<protein>
    <submittedName>
        <fullName evidence="6">ABC transporter ATP-binding protein</fullName>
    </submittedName>
</protein>
<name>A0ABS9VRI4_9SPHN</name>
<dbReference type="RefSeq" id="WP_241447999.1">
    <property type="nucleotide sequence ID" value="NZ_JAKZHW010000002.1"/>
</dbReference>
<evidence type="ECO:0000313" key="6">
    <source>
        <dbReference type="EMBL" id="MCH8617132.1"/>
    </source>
</evidence>
<dbReference type="PANTHER" id="PTHR46743:SF2">
    <property type="entry name" value="TEICHOIC ACIDS EXPORT ATP-BINDING PROTEIN TAGH"/>
    <property type="match status" value="1"/>
</dbReference>
<dbReference type="SMART" id="SM00382">
    <property type="entry name" value="AAA"/>
    <property type="match status" value="1"/>
</dbReference>
<evidence type="ECO:0000256" key="4">
    <source>
        <dbReference type="ARBA" id="ARBA00022840"/>
    </source>
</evidence>
<dbReference type="InterPro" id="IPR015860">
    <property type="entry name" value="ABC_transpr_TagH-like"/>
</dbReference>
<dbReference type="SUPFAM" id="SSF52540">
    <property type="entry name" value="P-loop containing nucleoside triphosphate hydrolases"/>
    <property type="match status" value="1"/>
</dbReference>